<sequence length="231" mass="24951">MPSFAARRNIEADDADPLERFGETMKIIARSTHTVGSDEDGSEVSTPLTRRADRAEIRMMARTAARRRRNVVLVLSGLTLVTGVLVPLTSLRWYAALVPGLALLAFLVVARFSVVRLNASLDAKLAALETDWHEDTISFEVPADLREDSSELSIEISAPIEGLGGSLWDPIPVTVPTYVSKPLVPRTVRTIDLSAPEPAAAPRTPVVAEAPQPEVVEGPVLDEDLGRAANE</sequence>
<evidence type="ECO:0000256" key="2">
    <source>
        <dbReference type="SAM" id="Phobius"/>
    </source>
</evidence>
<evidence type="ECO:0000256" key="1">
    <source>
        <dbReference type="SAM" id="MobiDB-lite"/>
    </source>
</evidence>
<dbReference type="RefSeq" id="WP_343874455.1">
    <property type="nucleotide sequence ID" value="NZ_BAAAIX010000026.1"/>
</dbReference>
<comment type="caution">
    <text evidence="3">The sequence shown here is derived from an EMBL/GenBank/DDBJ whole genome shotgun (WGS) entry which is preliminary data.</text>
</comment>
<keyword evidence="4" id="KW-1185">Reference proteome</keyword>
<feature type="region of interest" description="Disordered" evidence="1">
    <location>
        <begin position="199"/>
        <end position="231"/>
    </location>
</feature>
<evidence type="ECO:0000313" key="3">
    <source>
        <dbReference type="EMBL" id="MFD1890941.1"/>
    </source>
</evidence>
<keyword evidence="2" id="KW-0812">Transmembrane</keyword>
<name>A0ABW4RXJ2_9ACTN</name>
<feature type="compositionally biased region" description="Low complexity" evidence="1">
    <location>
        <begin position="205"/>
        <end position="219"/>
    </location>
</feature>
<dbReference type="Proteomes" id="UP001597326">
    <property type="component" value="Unassembled WGS sequence"/>
</dbReference>
<evidence type="ECO:0000313" key="4">
    <source>
        <dbReference type="Proteomes" id="UP001597326"/>
    </source>
</evidence>
<dbReference type="EMBL" id="JBHUFZ010000028">
    <property type="protein sequence ID" value="MFD1890941.1"/>
    <property type="molecule type" value="Genomic_DNA"/>
</dbReference>
<keyword evidence="2" id="KW-1133">Transmembrane helix</keyword>
<feature type="transmembrane region" description="Helical" evidence="2">
    <location>
        <begin position="94"/>
        <end position="114"/>
    </location>
</feature>
<accession>A0ABW4RXJ2</accession>
<keyword evidence="2" id="KW-0472">Membrane</keyword>
<reference evidence="4" key="1">
    <citation type="journal article" date="2019" name="Int. J. Syst. Evol. Microbiol.">
        <title>The Global Catalogue of Microorganisms (GCM) 10K type strain sequencing project: providing services to taxonomists for standard genome sequencing and annotation.</title>
        <authorList>
            <consortium name="The Broad Institute Genomics Platform"/>
            <consortium name="The Broad Institute Genome Sequencing Center for Infectious Disease"/>
            <person name="Wu L."/>
            <person name="Ma J."/>
        </authorList>
    </citation>
    <scope>NUCLEOTIDE SEQUENCE [LARGE SCALE GENOMIC DNA]</scope>
    <source>
        <strain evidence="4">CAIM 431</strain>
    </source>
</reference>
<proteinExistence type="predicted"/>
<feature type="transmembrane region" description="Helical" evidence="2">
    <location>
        <begin position="70"/>
        <end position="88"/>
    </location>
</feature>
<organism evidence="3 4">
    <name type="scientific">Luteococcus peritonei</name>
    <dbReference type="NCBI Taxonomy" id="88874"/>
    <lineage>
        <taxon>Bacteria</taxon>
        <taxon>Bacillati</taxon>
        <taxon>Actinomycetota</taxon>
        <taxon>Actinomycetes</taxon>
        <taxon>Propionibacteriales</taxon>
        <taxon>Propionibacteriaceae</taxon>
        <taxon>Luteococcus</taxon>
    </lineage>
</organism>
<gene>
    <name evidence="3" type="ORF">ACFSCS_12220</name>
</gene>
<protein>
    <submittedName>
        <fullName evidence="3">Uncharacterized protein</fullName>
    </submittedName>
</protein>